<evidence type="ECO:0000313" key="5">
    <source>
        <dbReference type="Proteomes" id="UP000355283"/>
    </source>
</evidence>
<gene>
    <name evidence="4" type="ORF">NSK_006439</name>
</gene>
<dbReference type="GO" id="GO:0003723">
    <property type="term" value="F:RNA binding"/>
    <property type="evidence" value="ECO:0007669"/>
    <property type="project" value="UniProtKB-UniRule"/>
</dbReference>
<dbReference type="Proteomes" id="UP000355283">
    <property type="component" value="Unassembled WGS sequence"/>
</dbReference>
<evidence type="ECO:0000259" key="3">
    <source>
        <dbReference type="PROSITE" id="PS50102"/>
    </source>
</evidence>
<dbReference type="InterPro" id="IPR012677">
    <property type="entry name" value="Nucleotide-bd_a/b_plait_sf"/>
</dbReference>
<evidence type="ECO:0000313" key="4">
    <source>
        <dbReference type="EMBL" id="TFJ82320.1"/>
    </source>
</evidence>
<dbReference type="AlphaFoldDB" id="A0A4D9CT26"/>
<feature type="domain" description="RRM" evidence="3">
    <location>
        <begin position="44"/>
        <end position="88"/>
    </location>
</feature>
<proteinExistence type="predicted"/>
<dbReference type="OrthoDB" id="439808at2759"/>
<comment type="caution">
    <text evidence="4">The sequence shown here is derived from an EMBL/GenBank/DDBJ whole genome shotgun (WGS) entry which is preliminary data.</text>
</comment>
<dbReference type="Pfam" id="PF00076">
    <property type="entry name" value="RRM_1"/>
    <property type="match status" value="1"/>
</dbReference>
<dbReference type="InterPro" id="IPR035979">
    <property type="entry name" value="RBD_domain_sf"/>
</dbReference>
<dbReference type="InterPro" id="IPR000504">
    <property type="entry name" value="RRM_dom"/>
</dbReference>
<protein>
    <recommendedName>
        <fullName evidence="3">RRM domain-containing protein</fullName>
    </recommendedName>
</protein>
<keyword evidence="1" id="KW-0694">RNA-binding</keyword>
<organism evidence="4 5">
    <name type="scientific">Nannochloropsis salina CCMP1776</name>
    <dbReference type="NCBI Taxonomy" id="1027361"/>
    <lineage>
        <taxon>Eukaryota</taxon>
        <taxon>Sar</taxon>
        <taxon>Stramenopiles</taxon>
        <taxon>Ochrophyta</taxon>
        <taxon>Eustigmatophyceae</taxon>
        <taxon>Eustigmatales</taxon>
        <taxon>Monodopsidaceae</taxon>
        <taxon>Microchloropsis</taxon>
        <taxon>Microchloropsis salina</taxon>
    </lineage>
</organism>
<dbReference type="Gene3D" id="3.30.70.330">
    <property type="match status" value="1"/>
</dbReference>
<evidence type="ECO:0000256" key="2">
    <source>
        <dbReference type="SAM" id="MobiDB-lite"/>
    </source>
</evidence>
<keyword evidence="5" id="KW-1185">Reference proteome</keyword>
<sequence>MSGYGDRDRYRDRERDRSRSRSRERGRGYHDRGRDRDYDRPRRISLLVRNLGFDTRQEDVRRLFDKYGEVKDVYIPMNYHTKKKFRDS</sequence>
<name>A0A4D9CT26_9STRA</name>
<accession>A0A4D9CT26</accession>
<feature type="region of interest" description="Disordered" evidence="2">
    <location>
        <begin position="1"/>
        <end position="37"/>
    </location>
</feature>
<reference evidence="4 5" key="1">
    <citation type="submission" date="2019-01" db="EMBL/GenBank/DDBJ databases">
        <title>Nuclear Genome Assembly of the Microalgal Biofuel strain Nannochloropsis salina CCMP1776.</title>
        <authorList>
            <person name="Hovde B."/>
        </authorList>
    </citation>
    <scope>NUCLEOTIDE SEQUENCE [LARGE SCALE GENOMIC DNA]</scope>
    <source>
        <strain evidence="4 5">CCMP1776</strain>
    </source>
</reference>
<dbReference type="EMBL" id="SDOX01000118">
    <property type="protein sequence ID" value="TFJ82320.1"/>
    <property type="molecule type" value="Genomic_DNA"/>
</dbReference>
<evidence type="ECO:0000256" key="1">
    <source>
        <dbReference type="PROSITE-ProRule" id="PRU00176"/>
    </source>
</evidence>
<dbReference type="SUPFAM" id="SSF54928">
    <property type="entry name" value="RNA-binding domain, RBD"/>
    <property type="match status" value="1"/>
</dbReference>
<dbReference type="PROSITE" id="PS50102">
    <property type="entry name" value="RRM"/>
    <property type="match status" value="1"/>
</dbReference>